<evidence type="ECO:0000313" key="2">
    <source>
        <dbReference type="EMBL" id="MBB6633661.1"/>
    </source>
</evidence>
<feature type="transmembrane region" description="Helical" evidence="1">
    <location>
        <begin position="233"/>
        <end position="255"/>
    </location>
</feature>
<gene>
    <name evidence="2" type="ORF">H7B67_06035</name>
</gene>
<evidence type="ECO:0000313" key="3">
    <source>
        <dbReference type="Proteomes" id="UP000535838"/>
    </source>
</evidence>
<feature type="transmembrane region" description="Helical" evidence="1">
    <location>
        <begin position="113"/>
        <end position="130"/>
    </location>
</feature>
<sequence>MRAYTSVWRLRFLLGLQYRTAAFAGIATQLFFGFIFIMIYIAFYEHGAGGAPIDLPDLISYTWLQQIFLTLIMLWYRDNEIFRLITSGNIAYELCRPCGIYGFWYAKLLGQRLAGASLRCLPLLPIALLLPEPYRLGFPPSIANLGLFILSLAIGLLIVVSVSMLLYISVFWTMSPVGSTLLISIAGEFFAGMVIPVPLMPEWLQKIVNFLPFRWTADFPFRVYTGHIPEREALLGIAAQLAWIVVLIGFGQWLLSRALRRTVIQGG</sequence>
<comment type="caution">
    <text evidence="2">The sequence shown here is derived from an EMBL/GenBank/DDBJ whole genome shotgun (WGS) entry which is preliminary data.</text>
</comment>
<feature type="transmembrane region" description="Helical" evidence="1">
    <location>
        <begin position="142"/>
        <end position="168"/>
    </location>
</feature>
<dbReference type="PANTHER" id="PTHR36832:SF2">
    <property type="entry name" value="INTEGRAL MEMBRANE PROTEIN"/>
    <property type="match status" value="1"/>
</dbReference>
<reference evidence="2 3" key="1">
    <citation type="submission" date="2020-08" db="EMBL/GenBank/DDBJ databases">
        <title>Cohnella phylogeny.</title>
        <authorList>
            <person name="Dunlap C."/>
        </authorList>
    </citation>
    <scope>NUCLEOTIDE SEQUENCE [LARGE SCALE GENOMIC DNA]</scope>
    <source>
        <strain evidence="2 3">DSM 25241</strain>
    </source>
</reference>
<keyword evidence="3" id="KW-1185">Reference proteome</keyword>
<dbReference type="EMBL" id="JACJVQ010000005">
    <property type="protein sequence ID" value="MBB6633661.1"/>
    <property type="molecule type" value="Genomic_DNA"/>
</dbReference>
<dbReference type="PANTHER" id="PTHR36832">
    <property type="entry name" value="SLR1174 PROTEIN-RELATED"/>
    <property type="match status" value="1"/>
</dbReference>
<feature type="transmembrane region" description="Helical" evidence="1">
    <location>
        <begin position="180"/>
        <end position="199"/>
    </location>
</feature>
<protein>
    <submittedName>
        <fullName evidence="2">ABC transporter permease</fullName>
    </submittedName>
</protein>
<keyword evidence="1" id="KW-0812">Transmembrane</keyword>
<organism evidence="2 3">
    <name type="scientific">Cohnella thailandensis</name>
    <dbReference type="NCBI Taxonomy" id="557557"/>
    <lineage>
        <taxon>Bacteria</taxon>
        <taxon>Bacillati</taxon>
        <taxon>Bacillota</taxon>
        <taxon>Bacilli</taxon>
        <taxon>Bacillales</taxon>
        <taxon>Paenibacillaceae</taxon>
        <taxon>Cohnella</taxon>
    </lineage>
</organism>
<accession>A0A841SY37</accession>
<name>A0A841SY37_9BACL</name>
<proteinExistence type="predicted"/>
<dbReference type="AlphaFoldDB" id="A0A841SY37"/>
<feature type="transmembrane region" description="Helical" evidence="1">
    <location>
        <begin position="58"/>
        <end position="76"/>
    </location>
</feature>
<evidence type="ECO:0000256" key="1">
    <source>
        <dbReference type="SAM" id="Phobius"/>
    </source>
</evidence>
<dbReference type="RefSeq" id="WP_185118890.1">
    <property type="nucleotide sequence ID" value="NZ_JACJVQ010000005.1"/>
</dbReference>
<keyword evidence="1" id="KW-0472">Membrane</keyword>
<feature type="transmembrane region" description="Helical" evidence="1">
    <location>
        <begin position="21"/>
        <end position="43"/>
    </location>
</feature>
<dbReference type="Proteomes" id="UP000535838">
    <property type="component" value="Unassembled WGS sequence"/>
</dbReference>
<keyword evidence="1" id="KW-1133">Transmembrane helix</keyword>